<sequence>MTAPFRTITIDDTTLRDGEQSAGVAFTQDEKRAIAGELVALGVPELEIGIPAMGAEEQDSIRDLAALGLDARLLVWSRMCEADLRLCRDLGVWAVDLSVPLSDQQLRHKLGWTREQALAAIRRCVPQARELGLEVIVGGEDASRADHDFLLRAAETAQVVGARRFRFADTLGIMEPFGTLAIFQRLRAAVDFELEMHAHDDLGLATANTLAAALGGASHVNTTVNGLGERAGNAALEEVALGLRKLYGFQVELDLSRFPALSQRVAAAANRPLYWHKSLVGEGAFTHEAGIHVDGLLKHPLNYQGVDPAELGRSHRLVLGKHSGTQAVLKVYHDLGIALSSLQAGAVLQRIRAFVGQCKRLPETADLETFYREVHAAPALNSIAAPLV</sequence>
<dbReference type="Proteomes" id="UP000019184">
    <property type="component" value="Unassembled WGS sequence"/>
</dbReference>
<keyword evidence="10" id="KW-0012">Acyltransferase</keyword>
<organism evidence="10 11">
    <name type="scientific">Candidatus Contendobacter odensis Run_B_J11</name>
    <dbReference type="NCBI Taxonomy" id="1400861"/>
    <lineage>
        <taxon>Bacteria</taxon>
        <taxon>Pseudomonadati</taxon>
        <taxon>Pseudomonadota</taxon>
        <taxon>Gammaproteobacteria</taxon>
        <taxon>Candidatus Competibacteraceae</taxon>
        <taxon>Candidatus Contendibacter</taxon>
    </lineage>
</organism>
<feature type="domain" description="Pyruvate carboxyltransferase" evidence="9">
    <location>
        <begin position="8"/>
        <end position="259"/>
    </location>
</feature>
<dbReference type="CDD" id="cd07939">
    <property type="entry name" value="DRE_TIM_NifV"/>
    <property type="match status" value="1"/>
</dbReference>
<dbReference type="GO" id="GO:0004410">
    <property type="term" value="F:homocitrate synthase activity"/>
    <property type="evidence" value="ECO:0007669"/>
    <property type="project" value="UniProtKB-UniRule"/>
</dbReference>
<dbReference type="EC" id="2.3.3.14" evidence="3 8"/>
<proteinExistence type="inferred from homology"/>
<dbReference type="PANTHER" id="PTHR42880:SF1">
    <property type="entry name" value="ISOPROPYLMALATE_HOMOCITRATE_CITRAMALATE SYNTHASE FAMILY PROTEIN"/>
    <property type="match status" value="1"/>
</dbReference>
<evidence type="ECO:0000256" key="4">
    <source>
        <dbReference type="ARBA" id="ARBA00020735"/>
    </source>
</evidence>
<evidence type="ECO:0000256" key="2">
    <source>
        <dbReference type="ARBA" id="ARBA00006154"/>
    </source>
</evidence>
<dbReference type="InterPro" id="IPR000891">
    <property type="entry name" value="PYR_CT"/>
</dbReference>
<dbReference type="PROSITE" id="PS00815">
    <property type="entry name" value="AIPM_HOMOCIT_SYNTH_1"/>
    <property type="match status" value="1"/>
</dbReference>
<evidence type="ECO:0000256" key="8">
    <source>
        <dbReference type="RuleBase" id="RU367143"/>
    </source>
</evidence>
<evidence type="ECO:0000256" key="3">
    <source>
        <dbReference type="ARBA" id="ARBA00012974"/>
    </source>
</evidence>
<keyword evidence="5 7" id="KW-0808">Transferase</keyword>
<dbReference type="Pfam" id="PF00682">
    <property type="entry name" value="HMGL-like"/>
    <property type="match status" value="1"/>
</dbReference>
<evidence type="ECO:0000256" key="7">
    <source>
        <dbReference type="RuleBase" id="RU003523"/>
    </source>
</evidence>
<dbReference type="Gene3D" id="1.10.238.260">
    <property type="match status" value="1"/>
</dbReference>
<keyword evidence="8" id="KW-0535">Nitrogen fixation</keyword>
<evidence type="ECO:0000313" key="10">
    <source>
        <dbReference type="EMBL" id="CDH43201.1"/>
    </source>
</evidence>
<comment type="similarity">
    <text evidence="2 7">Belongs to the alpha-IPM synthase/homocitrate synthase family.</text>
</comment>
<dbReference type="InterPro" id="IPR013785">
    <property type="entry name" value="Aldolase_TIM"/>
</dbReference>
<dbReference type="GO" id="GO:0019752">
    <property type="term" value="P:carboxylic acid metabolic process"/>
    <property type="evidence" value="ECO:0007669"/>
    <property type="project" value="UniProtKB-UniRule"/>
</dbReference>
<evidence type="ECO:0000256" key="1">
    <source>
        <dbReference type="ARBA" id="ARBA00003050"/>
    </source>
</evidence>
<dbReference type="Gene3D" id="3.20.20.70">
    <property type="entry name" value="Aldolase class I"/>
    <property type="match status" value="1"/>
</dbReference>
<comment type="caution">
    <text evidence="10">The sequence shown here is derived from an EMBL/GenBank/DDBJ whole genome shotgun (WGS) entry which is preliminary data.</text>
</comment>
<dbReference type="InterPro" id="IPR002034">
    <property type="entry name" value="AIPM/Hcit_synth_CS"/>
</dbReference>
<dbReference type="NCBIfam" id="TIGR02660">
    <property type="entry name" value="nifV_homocitr"/>
    <property type="match status" value="1"/>
</dbReference>
<dbReference type="PROSITE" id="PS00816">
    <property type="entry name" value="AIPM_HOMOCIT_SYNTH_2"/>
    <property type="match status" value="1"/>
</dbReference>
<dbReference type="InterPro" id="IPR054691">
    <property type="entry name" value="LeuA/HCS_post-cat"/>
</dbReference>
<evidence type="ECO:0000256" key="5">
    <source>
        <dbReference type="ARBA" id="ARBA00022679"/>
    </source>
</evidence>
<keyword evidence="11" id="KW-1185">Reference proteome</keyword>
<evidence type="ECO:0000259" key="9">
    <source>
        <dbReference type="PROSITE" id="PS50991"/>
    </source>
</evidence>
<dbReference type="PROSITE" id="PS50991">
    <property type="entry name" value="PYR_CT"/>
    <property type="match status" value="1"/>
</dbReference>
<dbReference type="OrthoDB" id="9803573at2"/>
<evidence type="ECO:0000256" key="6">
    <source>
        <dbReference type="ARBA" id="ARBA00048019"/>
    </source>
</evidence>
<comment type="catalytic activity">
    <reaction evidence="6 8">
        <text>acetyl-CoA + 2-oxoglutarate + H2O = (2R)-homocitrate + CoA + H(+)</text>
        <dbReference type="Rhea" id="RHEA:12929"/>
        <dbReference type="ChEBI" id="CHEBI:15377"/>
        <dbReference type="ChEBI" id="CHEBI:15378"/>
        <dbReference type="ChEBI" id="CHEBI:16810"/>
        <dbReference type="ChEBI" id="CHEBI:57287"/>
        <dbReference type="ChEBI" id="CHEBI:57288"/>
        <dbReference type="ChEBI" id="CHEBI:58884"/>
        <dbReference type="EC" id="2.3.3.14"/>
    </reaction>
</comment>
<dbReference type="GO" id="GO:0009399">
    <property type="term" value="P:nitrogen fixation"/>
    <property type="evidence" value="ECO:0007669"/>
    <property type="project" value="UniProtKB-UniRule"/>
</dbReference>
<dbReference type="RefSeq" id="WP_034430204.1">
    <property type="nucleotide sequence ID" value="NZ_CBTK010000013.1"/>
</dbReference>
<dbReference type="AlphaFoldDB" id="A0A7U7G819"/>
<dbReference type="PANTHER" id="PTHR42880">
    <property type="entry name" value="HOMOCITRATE SYNTHASE"/>
    <property type="match status" value="1"/>
</dbReference>
<name>A0A7U7G819_9GAMM</name>
<dbReference type="EMBL" id="CBTK010000013">
    <property type="protein sequence ID" value="CDH43201.1"/>
    <property type="molecule type" value="Genomic_DNA"/>
</dbReference>
<comment type="function">
    <text evidence="1 8">This protein is a Fe-Mo-cofactor biosynthetic component.</text>
</comment>
<dbReference type="Pfam" id="PF22617">
    <property type="entry name" value="HCS_D2"/>
    <property type="match status" value="1"/>
</dbReference>
<evidence type="ECO:0000313" key="11">
    <source>
        <dbReference type="Proteomes" id="UP000019184"/>
    </source>
</evidence>
<dbReference type="InterPro" id="IPR013477">
    <property type="entry name" value="NifV/FrbC"/>
</dbReference>
<accession>A0A7U7G819</accession>
<dbReference type="SUPFAM" id="SSF51569">
    <property type="entry name" value="Aldolase"/>
    <property type="match status" value="1"/>
</dbReference>
<gene>
    <name evidence="10" type="primary">nifV</name>
    <name evidence="10" type="ORF">BN874_110003</name>
</gene>
<protein>
    <recommendedName>
        <fullName evidence="4 8">Homocitrate synthase</fullName>
        <ecNumber evidence="3 8">2.3.3.14</ecNumber>
    </recommendedName>
</protein>
<reference evidence="10 11" key="1">
    <citation type="journal article" date="2014" name="ISME J.">
        <title>Candidatus Competibacter-lineage genomes retrieved from metagenomes reveal functional metabolic diversity.</title>
        <authorList>
            <person name="McIlroy S.J."/>
            <person name="Albertsen M."/>
            <person name="Andresen E.K."/>
            <person name="Saunders A.M."/>
            <person name="Kristiansen R."/>
            <person name="Stokholm-Bjerregaard M."/>
            <person name="Nielsen K.L."/>
            <person name="Nielsen P.H."/>
        </authorList>
    </citation>
    <scope>NUCLEOTIDE SEQUENCE [LARGE SCALE GENOMIC DNA]</scope>
    <source>
        <strain evidence="10 11">Run_B_J11</strain>
    </source>
</reference>